<evidence type="ECO:0000256" key="1">
    <source>
        <dbReference type="PROSITE-ProRule" id="PRU00339"/>
    </source>
</evidence>
<dbReference type="PROSITE" id="PS50005">
    <property type="entry name" value="TPR"/>
    <property type="match status" value="1"/>
</dbReference>
<organism evidence="2">
    <name type="scientific">Glycine soja</name>
    <name type="common">Wild soybean</name>
    <dbReference type="NCBI Taxonomy" id="3848"/>
    <lineage>
        <taxon>Eukaryota</taxon>
        <taxon>Viridiplantae</taxon>
        <taxon>Streptophyta</taxon>
        <taxon>Embryophyta</taxon>
        <taxon>Tracheophyta</taxon>
        <taxon>Spermatophyta</taxon>
        <taxon>Magnoliopsida</taxon>
        <taxon>eudicotyledons</taxon>
        <taxon>Gunneridae</taxon>
        <taxon>Pentapetalae</taxon>
        <taxon>rosids</taxon>
        <taxon>fabids</taxon>
        <taxon>Fabales</taxon>
        <taxon>Fabaceae</taxon>
        <taxon>Papilionoideae</taxon>
        <taxon>50 kb inversion clade</taxon>
        <taxon>NPAAA clade</taxon>
        <taxon>indigoferoid/millettioid clade</taxon>
        <taxon>Phaseoleae</taxon>
        <taxon>Glycine</taxon>
        <taxon>Glycine subgen. Soja</taxon>
    </lineage>
</organism>
<feature type="repeat" description="TPR" evidence="1">
    <location>
        <begin position="77"/>
        <end position="110"/>
    </location>
</feature>
<dbReference type="SUPFAM" id="SSF48452">
    <property type="entry name" value="TPR-like"/>
    <property type="match status" value="1"/>
</dbReference>
<dbReference type="AlphaFoldDB" id="A0A0B2PRM6"/>
<protein>
    <submittedName>
        <fullName evidence="2">N-alpha-acetyltransferase 16, NatA auxiliary subunit</fullName>
        <ecNumber evidence="2">2.3.1.254</ecNumber>
    </submittedName>
</protein>
<dbReference type="SMART" id="SM00028">
    <property type="entry name" value="TPR"/>
    <property type="match status" value="1"/>
</dbReference>
<proteinExistence type="predicted"/>
<feature type="non-terminal residue" evidence="2">
    <location>
        <position position="1"/>
    </location>
</feature>
<sequence>LQKSYETKRYKKGLKAADVILKNFPDHGETLLMKGLTLNCMDHKSEAYELVYQSYNSCLSNDPALIFVLVQNDLKSHVCCNVYGLLYRSEREYQEAIKCYRKALRIDPDNIEIVSDLSHLQ</sequence>
<dbReference type="PANTHER" id="PTHR22767:SF2">
    <property type="entry name" value="N(ALPHA)-ACETYLTRANSFERASE 15_16, ISOFORM A"/>
    <property type="match status" value="1"/>
</dbReference>
<accession>A0A0B2PRM6</accession>
<dbReference type="InterPro" id="IPR019734">
    <property type="entry name" value="TPR_rpt"/>
</dbReference>
<dbReference type="EC" id="2.3.1.254" evidence="2"/>
<dbReference type="GO" id="GO:0120518">
    <property type="term" value="F:protein N-terminal-methionine acetyltransferase activity"/>
    <property type="evidence" value="ECO:0007669"/>
    <property type="project" value="UniProtKB-EC"/>
</dbReference>
<dbReference type="Proteomes" id="UP000053555">
    <property type="component" value="Unassembled WGS sequence"/>
</dbReference>
<dbReference type="EMBL" id="KN663482">
    <property type="protein sequence ID" value="KHN12051.1"/>
    <property type="molecule type" value="Genomic_DNA"/>
</dbReference>
<name>A0A0B2PRM6_GLYSO</name>
<dbReference type="Gene3D" id="1.25.40.1040">
    <property type="match status" value="1"/>
</dbReference>
<keyword evidence="2" id="KW-0012">Acyltransferase</keyword>
<keyword evidence="1" id="KW-0802">TPR repeat</keyword>
<gene>
    <name evidence="2" type="ORF">glysoja_050226</name>
</gene>
<reference evidence="2" key="1">
    <citation type="submission" date="2014-07" db="EMBL/GenBank/DDBJ databases">
        <title>Identification of a novel salt tolerance gene in wild soybean by whole-genome sequencing.</title>
        <authorList>
            <person name="Lam H.-M."/>
            <person name="Qi X."/>
            <person name="Li M.-W."/>
            <person name="Liu X."/>
            <person name="Xie M."/>
            <person name="Ni M."/>
            <person name="Xu X."/>
        </authorList>
    </citation>
    <scope>NUCLEOTIDE SEQUENCE [LARGE SCALE GENOMIC DNA]</scope>
    <source>
        <tissue evidence="2">Root</tissue>
    </source>
</reference>
<dbReference type="GO" id="GO:0005737">
    <property type="term" value="C:cytoplasm"/>
    <property type="evidence" value="ECO:0007669"/>
    <property type="project" value="TreeGrafter"/>
</dbReference>
<dbReference type="PANTHER" id="PTHR22767">
    <property type="entry name" value="N-TERMINAL ACETYLTRANSFERASE-RELATED"/>
    <property type="match status" value="1"/>
</dbReference>
<dbReference type="InterPro" id="IPR011990">
    <property type="entry name" value="TPR-like_helical_dom_sf"/>
</dbReference>
<feature type="non-terminal residue" evidence="2">
    <location>
        <position position="121"/>
    </location>
</feature>
<keyword evidence="2" id="KW-0808">Transferase</keyword>
<dbReference type="Pfam" id="PF00515">
    <property type="entry name" value="TPR_1"/>
    <property type="match status" value="1"/>
</dbReference>
<evidence type="ECO:0000313" key="2">
    <source>
        <dbReference type="EMBL" id="KHN12051.1"/>
    </source>
</evidence>